<dbReference type="Proteomes" id="UP000326179">
    <property type="component" value="Chromosome"/>
</dbReference>
<evidence type="ECO:0000313" key="2">
    <source>
        <dbReference type="EMBL" id="QFZ78099.1"/>
    </source>
</evidence>
<protein>
    <submittedName>
        <fullName evidence="2">Cell envelope biogenesis protein OmpA</fullName>
    </submittedName>
</protein>
<accession>A0A5Q0LNL2</accession>
<dbReference type="EMBL" id="CP045643">
    <property type="protein sequence ID" value="QFZ78099.1"/>
    <property type="molecule type" value="Genomic_DNA"/>
</dbReference>
<proteinExistence type="predicted"/>
<gene>
    <name evidence="2" type="ORF">GFH48_36715</name>
</gene>
<feature type="region of interest" description="Disordered" evidence="1">
    <location>
        <begin position="1"/>
        <end position="34"/>
    </location>
</feature>
<keyword evidence="3" id="KW-1185">Reference proteome</keyword>
<organism evidence="2 3">
    <name type="scientific">Streptomyces fagopyri</name>
    <dbReference type="NCBI Taxonomy" id="2662397"/>
    <lineage>
        <taxon>Bacteria</taxon>
        <taxon>Bacillati</taxon>
        <taxon>Actinomycetota</taxon>
        <taxon>Actinomycetes</taxon>
        <taxon>Kitasatosporales</taxon>
        <taxon>Streptomycetaceae</taxon>
        <taxon>Streptomyces</taxon>
    </lineage>
</organism>
<dbReference type="AlphaFoldDB" id="A0A5Q0LNL2"/>
<name>A0A5Q0LNL2_9ACTN</name>
<evidence type="ECO:0000313" key="3">
    <source>
        <dbReference type="Proteomes" id="UP000326179"/>
    </source>
</evidence>
<reference evidence="2 3" key="1">
    <citation type="submission" date="2019-10" db="EMBL/GenBank/DDBJ databases">
        <title>A novel species.</title>
        <authorList>
            <person name="Gao J."/>
        </authorList>
    </citation>
    <scope>NUCLEOTIDE SEQUENCE [LARGE SCALE GENOMIC DNA]</scope>
    <source>
        <strain evidence="2 3">QMT-28</strain>
    </source>
</reference>
<sequence length="155" mass="16639">MQQRRSFPLRAACDRTRPSRGRPHMTPAPLPTRRVASPERRPLTMLRAVPRPAAPLGPDGAEVLRLITVQRAPVCLTVQASGRRRYGYWQPMDTGAGRGGCFVALPTDECDALHAAGRIVLGEPVVDPGKTTYPVRPAARVASSSAGAPRQALTA</sequence>
<evidence type="ECO:0000256" key="1">
    <source>
        <dbReference type="SAM" id="MobiDB-lite"/>
    </source>
</evidence>
<dbReference type="KEGG" id="sfy:GFH48_36715"/>